<dbReference type="PANTHER" id="PTHR34258">
    <property type="entry name" value="ARMADILLO-LIKE HELICAL DOMAIN CONTAINING PROTEIN 1"/>
    <property type="match status" value="1"/>
</dbReference>
<dbReference type="Ensembl" id="ENSCPVT00000012276.2">
    <property type="protein sequence ID" value="ENSCPVP00000011776.1"/>
    <property type="gene ID" value="ENSCPVG00000008604.2"/>
</dbReference>
<evidence type="ECO:0000313" key="1">
    <source>
        <dbReference type="Ensembl" id="ENSCPVP00000011776.1"/>
    </source>
</evidence>
<dbReference type="Pfam" id="PF17741">
    <property type="entry name" value="DUF5578"/>
    <property type="match status" value="1"/>
</dbReference>
<dbReference type="InterPro" id="IPR041090">
    <property type="entry name" value="DUF5578"/>
</dbReference>
<organism evidence="1 2">
    <name type="scientific">Geospiza parvula</name>
    <name type="common">Small tree-finch</name>
    <name type="synonym">Camarhynchus parvulus</name>
    <dbReference type="NCBI Taxonomy" id="87175"/>
    <lineage>
        <taxon>Eukaryota</taxon>
        <taxon>Metazoa</taxon>
        <taxon>Chordata</taxon>
        <taxon>Craniata</taxon>
        <taxon>Vertebrata</taxon>
        <taxon>Euteleostomi</taxon>
        <taxon>Archelosauria</taxon>
        <taxon>Archosauria</taxon>
        <taxon>Dinosauria</taxon>
        <taxon>Saurischia</taxon>
        <taxon>Theropoda</taxon>
        <taxon>Coelurosauria</taxon>
        <taxon>Aves</taxon>
        <taxon>Neognathae</taxon>
        <taxon>Neoaves</taxon>
        <taxon>Telluraves</taxon>
        <taxon>Australaves</taxon>
        <taxon>Passeriformes</taxon>
        <taxon>Thraupidae</taxon>
        <taxon>Camarhynchus</taxon>
    </lineage>
</organism>
<evidence type="ECO:0000313" key="2">
    <source>
        <dbReference type="Proteomes" id="UP000694382"/>
    </source>
</evidence>
<dbReference type="PANTHER" id="PTHR34258:SF1">
    <property type="entry name" value="ARMADILLO-LIKE HELICAL DOMAIN CONTAINING PROTEIN 1"/>
    <property type="match status" value="1"/>
</dbReference>
<dbReference type="AlphaFoldDB" id="A0A8C3Q8R3"/>
<accession>A0A8C3Q8R3</accession>
<dbReference type="Proteomes" id="UP000694382">
    <property type="component" value="Chromosome 8"/>
</dbReference>
<reference evidence="1" key="3">
    <citation type="submission" date="2025-09" db="UniProtKB">
        <authorList>
            <consortium name="Ensembl"/>
        </authorList>
    </citation>
    <scope>IDENTIFICATION</scope>
</reference>
<keyword evidence="2" id="KW-1185">Reference proteome</keyword>
<protein>
    <submittedName>
        <fullName evidence="1">Uncharacterized protein</fullName>
    </submittedName>
</protein>
<proteinExistence type="predicted"/>
<reference evidence="1" key="1">
    <citation type="submission" date="2020-02" db="EMBL/GenBank/DDBJ databases">
        <authorList>
            <person name="Enbody D E."/>
            <person name="Pettersson E M."/>
        </authorList>
    </citation>
    <scope>NUCLEOTIDE SEQUENCE [LARGE SCALE GENOMIC DNA]</scope>
</reference>
<reference evidence="1" key="2">
    <citation type="submission" date="2025-08" db="UniProtKB">
        <authorList>
            <consortium name="Ensembl"/>
        </authorList>
    </citation>
    <scope>IDENTIFICATION</scope>
</reference>
<sequence>SWHLSKSRKPLAIMVYLQEWDSAHKVAQTTAASSTASLKQGRTRAAAEVPRETDCFWQVTFLSLFPLFLQPCSHRYLTEFLENRGVLIPLEILRLNHLKEEDKREFIKLLLLTGDTSRGYKELVCESCGMQHFLNASSTAEGQKDAQALLDSLGHSNPKYQRQDSQGLEAVVLCTSPQAQHGALQTLRLMQVRSGSCWRLGVLCSVHLEVQYQGKICLPTLGGVG</sequence>
<name>A0A8C3Q8R3_GEOPR</name>